<organism evidence="1 2">
    <name type="scientific">Camellia lanceoleosa</name>
    <dbReference type="NCBI Taxonomy" id="1840588"/>
    <lineage>
        <taxon>Eukaryota</taxon>
        <taxon>Viridiplantae</taxon>
        <taxon>Streptophyta</taxon>
        <taxon>Embryophyta</taxon>
        <taxon>Tracheophyta</taxon>
        <taxon>Spermatophyta</taxon>
        <taxon>Magnoliopsida</taxon>
        <taxon>eudicotyledons</taxon>
        <taxon>Gunneridae</taxon>
        <taxon>Pentapetalae</taxon>
        <taxon>asterids</taxon>
        <taxon>Ericales</taxon>
        <taxon>Theaceae</taxon>
        <taxon>Camellia</taxon>
    </lineage>
</organism>
<evidence type="ECO:0000313" key="1">
    <source>
        <dbReference type="EMBL" id="KAI8017644.1"/>
    </source>
</evidence>
<protein>
    <submittedName>
        <fullName evidence="1">Pentatricopeptide repeat-containing protein</fullName>
    </submittedName>
</protein>
<accession>A0ACC0HX67</accession>
<sequence length="661" mass="73343">MSPPILRRFSKLSLSSSTIGYWNSTIREAVNQGQALKALVLFRQMKLNNNNGLQPNHLIFPLLAKACAKLSSLRYSQVFHTHVLKSPFHSDMYVQTSLVDMYVKCNRLDYAYNLFERMSERDVTSWNAMLVGFAQLGLVDKFAILFYQMMRLDHGIRPDSVTVMGLTRLSSVTKDLKLVNAIHGFGIRIGVETDVSVANTWIAAYSKCGGELGLYMAEMVFGDIDDGLRTVVSWNSMLSGYSYLVDSLKAISLYKCMLSDGFRPDVSTILSLLSSCVKTESFYRGKSIHCHGIQVGCDLNVSVLNTLISMYSKCGDIDSAQYVFDSMMDRDRTCVSWTAIIGGYAEKGDLDEALALFHSMQAAGQTPDCVTLLYMISGCGQTGALETGRWIDNYAMSNGLKNNVMVCNALIDMYAKCGSIRDARELFCIMPERTIVSWTTMIAGCALNGEFKEALDLFSVMLDLGLKPNHITFLAVLQACTHAGLLDKGRECFDLMTKVHKIHPGLDHHSCMVDLLGRRGKLKEALEFIQKMNVKPDAGIWGALLAACKNHNNIEMGEYAAHRLFDLEPQAAAPYVEMANIYASAGRWDGVAAIRTMMKGNQVTKSPGQSHVQVIGKKSHTFKVDDRSHPDGLLIYEALDGLALQLKEENHSSILEELFGH</sequence>
<comment type="caution">
    <text evidence="1">The sequence shown here is derived from an EMBL/GenBank/DDBJ whole genome shotgun (WGS) entry which is preliminary data.</text>
</comment>
<proteinExistence type="predicted"/>
<gene>
    <name evidence="1" type="ORF">LOK49_LG04G01615</name>
</gene>
<reference evidence="1 2" key="1">
    <citation type="journal article" date="2022" name="Plant J.">
        <title>Chromosome-level genome of Camellia lanceoleosa provides a valuable resource for understanding genome evolution and self-incompatibility.</title>
        <authorList>
            <person name="Gong W."/>
            <person name="Xiao S."/>
            <person name="Wang L."/>
            <person name="Liao Z."/>
            <person name="Chang Y."/>
            <person name="Mo W."/>
            <person name="Hu G."/>
            <person name="Li W."/>
            <person name="Zhao G."/>
            <person name="Zhu H."/>
            <person name="Hu X."/>
            <person name="Ji K."/>
            <person name="Xiang X."/>
            <person name="Song Q."/>
            <person name="Yuan D."/>
            <person name="Jin S."/>
            <person name="Zhang L."/>
        </authorList>
    </citation>
    <scope>NUCLEOTIDE SEQUENCE [LARGE SCALE GENOMIC DNA]</scope>
    <source>
        <strain evidence="1">SQ_2022a</strain>
    </source>
</reference>
<dbReference type="EMBL" id="CM045759">
    <property type="protein sequence ID" value="KAI8017644.1"/>
    <property type="molecule type" value="Genomic_DNA"/>
</dbReference>
<keyword evidence="2" id="KW-1185">Reference proteome</keyword>
<evidence type="ECO:0000313" key="2">
    <source>
        <dbReference type="Proteomes" id="UP001060215"/>
    </source>
</evidence>
<name>A0ACC0HX67_9ERIC</name>
<dbReference type="Proteomes" id="UP001060215">
    <property type="component" value="Chromosome 2"/>
</dbReference>